<feature type="transmembrane region" description="Helical" evidence="8">
    <location>
        <begin position="356"/>
        <end position="380"/>
    </location>
</feature>
<keyword evidence="8" id="KW-0812">Transmembrane</keyword>
<evidence type="ECO:0000256" key="8">
    <source>
        <dbReference type="SAM" id="Phobius"/>
    </source>
</evidence>
<dbReference type="InterPro" id="IPR003356">
    <property type="entry name" value="DNA_methylase_A-5"/>
</dbReference>
<keyword evidence="8" id="KW-0472">Membrane</keyword>
<dbReference type="Gene3D" id="1.20.1260.30">
    <property type="match status" value="1"/>
</dbReference>
<proteinExistence type="inferred from homology"/>
<dbReference type="InterPro" id="IPR038333">
    <property type="entry name" value="T1MK-like_N_sf"/>
</dbReference>
<dbReference type="SUPFAM" id="SSF53335">
    <property type="entry name" value="S-adenosyl-L-methionine-dependent methyltransferases"/>
    <property type="match status" value="1"/>
</dbReference>
<evidence type="ECO:0000256" key="2">
    <source>
        <dbReference type="ARBA" id="ARBA00011900"/>
    </source>
</evidence>
<evidence type="ECO:0000313" key="11">
    <source>
        <dbReference type="EMBL" id="GLR27674.1"/>
    </source>
</evidence>
<keyword evidence="6" id="KW-0680">Restriction system</keyword>
<dbReference type="PRINTS" id="PR00507">
    <property type="entry name" value="N12N6MTFRASE"/>
</dbReference>
<dbReference type="GO" id="GO:0008168">
    <property type="term" value="F:methyltransferase activity"/>
    <property type="evidence" value="ECO:0007669"/>
    <property type="project" value="UniProtKB-KW"/>
</dbReference>
<feature type="domain" description="DNA methylase adenine-specific" evidence="9">
    <location>
        <begin position="147"/>
        <end position="455"/>
    </location>
</feature>
<feature type="domain" description="N6 adenine-specific DNA methyltransferase N-terminal" evidence="10">
    <location>
        <begin position="9"/>
        <end position="135"/>
    </location>
</feature>
<dbReference type="Pfam" id="PF12161">
    <property type="entry name" value="HsdM_N"/>
    <property type="match status" value="1"/>
</dbReference>
<evidence type="ECO:0000313" key="12">
    <source>
        <dbReference type="Proteomes" id="UP001156664"/>
    </source>
</evidence>
<evidence type="ECO:0000256" key="6">
    <source>
        <dbReference type="ARBA" id="ARBA00022747"/>
    </source>
</evidence>
<dbReference type="PANTHER" id="PTHR42933">
    <property type="entry name" value="SLR6095 PROTEIN"/>
    <property type="match status" value="1"/>
</dbReference>
<dbReference type="PROSITE" id="PS00092">
    <property type="entry name" value="N6_MTASE"/>
    <property type="match status" value="1"/>
</dbReference>
<keyword evidence="5" id="KW-0949">S-adenosyl-L-methionine</keyword>
<protein>
    <recommendedName>
        <fullName evidence="2">site-specific DNA-methyltransferase (adenine-specific)</fullName>
        <ecNumber evidence="2">2.1.1.72</ecNumber>
    </recommendedName>
</protein>
<dbReference type="Gene3D" id="3.40.50.150">
    <property type="entry name" value="Vaccinia Virus protein VP39"/>
    <property type="match status" value="1"/>
</dbReference>
<dbReference type="EMBL" id="BSOJ01000033">
    <property type="protein sequence ID" value="GLR27674.1"/>
    <property type="molecule type" value="Genomic_DNA"/>
</dbReference>
<evidence type="ECO:0000256" key="4">
    <source>
        <dbReference type="ARBA" id="ARBA00022679"/>
    </source>
</evidence>
<evidence type="ECO:0000256" key="1">
    <source>
        <dbReference type="ARBA" id="ARBA00006594"/>
    </source>
</evidence>
<dbReference type="PANTHER" id="PTHR42933:SF3">
    <property type="entry name" value="TYPE I RESTRICTION ENZYME MJAVIII METHYLASE SUBUNIT"/>
    <property type="match status" value="1"/>
</dbReference>
<sequence>MAHVTLNLLESHLWESANILRGPVDAADFKTYIFPLLFFKRICDVWDEEYQEIVDETGDEQLAWFPESHRFQIPEDCHWNDIRTKASNVGAALQRAMREIEKANPDTLYGVFGDAQWSNKERLSDALLKDLIEHFSKLSLGNQNVTSDLLGDAYEYLIKNFADATNKKAGEFYTPRSVVRLMINMLDPKEAETIYDPACGTGGMLLAAVQHVKEMHGDVKRLWGKLYGQEKNLTTSSIARMNLFLHGIEDFQVVRGDTLRNPAFFEGDRLASFDCVIANPPFSLEKWGEELWLNDPFGRNFAGLPPSSSGDFAWVQHMVKSMADVTGRMAVVLPQGALFRKGVEGSIRQKLLEMDLIEAVIGLAPNLFYGTGLAACILVLRKRKPAKHKKTVLIADASRLFRRGRAQNYLEPEHAAEILGWYRGFADVQDSIRVVSLDEIKAEDWTLNISRYVLPPLQEDVPPLPDAITAFKDALTRCREAEDRLAHVMAEGGWLKMGGASR</sequence>
<evidence type="ECO:0000256" key="3">
    <source>
        <dbReference type="ARBA" id="ARBA00022603"/>
    </source>
</evidence>
<comment type="similarity">
    <text evidence="1">Belongs to the N(4)/N(6)-methyltransferase family.</text>
</comment>
<keyword evidence="12" id="KW-1185">Reference proteome</keyword>
<evidence type="ECO:0000259" key="9">
    <source>
        <dbReference type="Pfam" id="PF02384"/>
    </source>
</evidence>
<organism evidence="11 12">
    <name type="scientific">Limnobacter litoralis</name>
    <dbReference type="NCBI Taxonomy" id="481366"/>
    <lineage>
        <taxon>Bacteria</taxon>
        <taxon>Pseudomonadati</taxon>
        <taxon>Pseudomonadota</taxon>
        <taxon>Betaproteobacteria</taxon>
        <taxon>Burkholderiales</taxon>
        <taxon>Burkholderiaceae</taxon>
        <taxon>Limnobacter</taxon>
    </lineage>
</organism>
<keyword evidence="3 11" id="KW-0489">Methyltransferase</keyword>
<reference evidence="12" key="1">
    <citation type="journal article" date="2019" name="Int. J. Syst. Evol. Microbiol.">
        <title>The Global Catalogue of Microorganisms (GCM) 10K type strain sequencing project: providing services to taxonomists for standard genome sequencing and annotation.</title>
        <authorList>
            <consortium name="The Broad Institute Genomics Platform"/>
            <consortium name="The Broad Institute Genome Sequencing Center for Infectious Disease"/>
            <person name="Wu L."/>
            <person name="Ma J."/>
        </authorList>
    </citation>
    <scope>NUCLEOTIDE SEQUENCE [LARGE SCALE GENOMIC DNA]</scope>
    <source>
        <strain evidence="12">NBRC 105857</strain>
    </source>
</reference>
<gene>
    <name evidence="11" type="primary">hsdM</name>
    <name evidence="11" type="ORF">GCM10007875_27650</name>
</gene>
<dbReference type="Proteomes" id="UP001156664">
    <property type="component" value="Unassembled WGS sequence"/>
</dbReference>
<dbReference type="InterPro" id="IPR051537">
    <property type="entry name" value="DNA_Adenine_Mtase"/>
</dbReference>
<name>A0ABQ5YUW9_9BURK</name>
<dbReference type="InterPro" id="IPR029063">
    <property type="entry name" value="SAM-dependent_MTases_sf"/>
</dbReference>
<keyword evidence="4" id="KW-0808">Transferase</keyword>
<dbReference type="EC" id="2.1.1.72" evidence="2"/>
<evidence type="ECO:0000256" key="5">
    <source>
        <dbReference type="ARBA" id="ARBA00022691"/>
    </source>
</evidence>
<evidence type="ECO:0000259" key="10">
    <source>
        <dbReference type="Pfam" id="PF12161"/>
    </source>
</evidence>
<dbReference type="GO" id="GO:0032259">
    <property type="term" value="P:methylation"/>
    <property type="evidence" value="ECO:0007669"/>
    <property type="project" value="UniProtKB-KW"/>
</dbReference>
<keyword evidence="8" id="KW-1133">Transmembrane helix</keyword>
<evidence type="ECO:0000256" key="7">
    <source>
        <dbReference type="ARBA" id="ARBA00047942"/>
    </source>
</evidence>
<dbReference type="InterPro" id="IPR002052">
    <property type="entry name" value="DNA_methylase_N6_adenine_CS"/>
</dbReference>
<accession>A0ABQ5YUW9</accession>
<dbReference type="InterPro" id="IPR022749">
    <property type="entry name" value="D12N6_MeTrfase_N"/>
</dbReference>
<dbReference type="Pfam" id="PF02384">
    <property type="entry name" value="N6_Mtase"/>
    <property type="match status" value="1"/>
</dbReference>
<comment type="catalytic activity">
    <reaction evidence="7">
        <text>a 2'-deoxyadenosine in DNA + S-adenosyl-L-methionine = an N(6)-methyl-2'-deoxyadenosine in DNA + S-adenosyl-L-homocysteine + H(+)</text>
        <dbReference type="Rhea" id="RHEA:15197"/>
        <dbReference type="Rhea" id="RHEA-COMP:12418"/>
        <dbReference type="Rhea" id="RHEA-COMP:12419"/>
        <dbReference type="ChEBI" id="CHEBI:15378"/>
        <dbReference type="ChEBI" id="CHEBI:57856"/>
        <dbReference type="ChEBI" id="CHEBI:59789"/>
        <dbReference type="ChEBI" id="CHEBI:90615"/>
        <dbReference type="ChEBI" id="CHEBI:90616"/>
        <dbReference type="EC" id="2.1.1.72"/>
    </reaction>
</comment>
<comment type="caution">
    <text evidence="11">The sequence shown here is derived from an EMBL/GenBank/DDBJ whole genome shotgun (WGS) entry which is preliminary data.</text>
</comment>